<dbReference type="RefSeq" id="WP_057177387.1">
    <property type="nucleotide sequence ID" value="NZ_CP060822.1"/>
</dbReference>
<protein>
    <submittedName>
        <fullName evidence="1">YbjN domain-containing protein</fullName>
    </submittedName>
</protein>
<organism evidence="1 2">
    <name type="scientific">Cylindrospermopsis curvispora GIHE-G1</name>
    <dbReference type="NCBI Taxonomy" id="2666332"/>
    <lineage>
        <taxon>Bacteria</taxon>
        <taxon>Bacillati</taxon>
        <taxon>Cyanobacteriota</taxon>
        <taxon>Cyanophyceae</taxon>
        <taxon>Nostocales</taxon>
        <taxon>Aphanizomenonaceae</taxon>
        <taxon>Cylindrospermopsis</taxon>
    </lineage>
</organism>
<evidence type="ECO:0000313" key="2">
    <source>
        <dbReference type="Proteomes" id="UP000516013"/>
    </source>
</evidence>
<dbReference type="CDD" id="cd17511">
    <property type="entry name" value="YbjN_AmyR-like"/>
    <property type="match status" value="1"/>
</dbReference>
<dbReference type="KEGG" id="ccur:IAR63_15490"/>
<sequence>MNRYITRNFIACALAVSGILTTDCFIPKLSPVLAQTSSGSGLLDATMPYTILSIAKQYGPASIGKDRQGDPMITGTIKDTKYIIYFYGCVDGKDCDDILFYAGWERRKDNISRTLLEINKWNADTRYGKGYLDEEGDPCLEMVVNIDYGVSRKNLEDSFNWWEKATTSFFRDIVED</sequence>
<keyword evidence="2" id="KW-1185">Reference proteome</keyword>
<accession>A0A7H0EZK4</accession>
<dbReference type="EMBL" id="CP060822">
    <property type="protein sequence ID" value="QNP29220.1"/>
    <property type="molecule type" value="Genomic_DNA"/>
</dbReference>
<name>A0A7H0EZK4_9CYAN</name>
<proteinExistence type="predicted"/>
<dbReference type="InterPro" id="IPR019660">
    <property type="entry name" value="Put_sensory_transdc_reg_YbjN"/>
</dbReference>
<dbReference type="AlphaFoldDB" id="A0A7H0EZK4"/>
<gene>
    <name evidence="1" type="ORF">IAR63_15490</name>
</gene>
<reference evidence="1 2" key="1">
    <citation type="submission" date="2020-08" db="EMBL/GenBank/DDBJ databases">
        <title>Complete genome sequence of Raphidiopsis curvispora isolated from drinking water reservoir in South Korea.</title>
        <authorList>
            <person name="Jeong J."/>
        </authorList>
    </citation>
    <scope>NUCLEOTIDE SEQUENCE [LARGE SCALE GENOMIC DNA]</scope>
    <source>
        <strain evidence="1 2">GIHE-G1</strain>
    </source>
</reference>
<dbReference type="Proteomes" id="UP000516013">
    <property type="component" value="Chromosome"/>
</dbReference>
<evidence type="ECO:0000313" key="1">
    <source>
        <dbReference type="EMBL" id="QNP29220.1"/>
    </source>
</evidence>
<dbReference type="Pfam" id="PF10722">
    <property type="entry name" value="YbjN"/>
    <property type="match status" value="1"/>
</dbReference>